<dbReference type="InterPro" id="IPR036397">
    <property type="entry name" value="RNaseH_sf"/>
</dbReference>
<dbReference type="Proteomes" id="UP000032025">
    <property type="component" value="Unassembled WGS sequence"/>
</dbReference>
<comment type="caution">
    <text evidence="3">The sequence shown here is derived from an EMBL/GenBank/DDBJ whole genome shotgun (WGS) entry which is preliminary data.</text>
</comment>
<name>A0A0C9NIP0_SPHPI</name>
<evidence type="ECO:0000313" key="4">
    <source>
        <dbReference type="Proteomes" id="UP000032025"/>
    </source>
</evidence>
<evidence type="ECO:0000313" key="3">
    <source>
        <dbReference type="EMBL" id="GAN14558.1"/>
    </source>
</evidence>
<dbReference type="InterPro" id="IPR009004">
    <property type="entry name" value="Transposase_Mu_C"/>
</dbReference>
<dbReference type="GO" id="GO:0015074">
    <property type="term" value="P:DNA integration"/>
    <property type="evidence" value="ECO:0007669"/>
    <property type="project" value="InterPro"/>
</dbReference>
<dbReference type="SUPFAM" id="SSF53098">
    <property type="entry name" value="Ribonuclease H-like"/>
    <property type="match status" value="1"/>
</dbReference>
<dbReference type="InterPro" id="IPR001584">
    <property type="entry name" value="Integrase_cat-core"/>
</dbReference>
<dbReference type="SUPFAM" id="SSF50610">
    <property type="entry name" value="mu transposase, C-terminal domain"/>
    <property type="match status" value="1"/>
</dbReference>
<feature type="domain" description="Integrase catalytic" evidence="2">
    <location>
        <begin position="154"/>
        <end position="367"/>
    </location>
</feature>
<dbReference type="GO" id="GO:0003676">
    <property type="term" value="F:nucleic acid binding"/>
    <property type="evidence" value="ECO:0007669"/>
    <property type="project" value="InterPro"/>
</dbReference>
<dbReference type="Gene3D" id="1.10.10.60">
    <property type="entry name" value="Homeodomain-like"/>
    <property type="match status" value="1"/>
</dbReference>
<dbReference type="InterPro" id="IPR012337">
    <property type="entry name" value="RNaseH-like_sf"/>
</dbReference>
<dbReference type="EMBL" id="BBJS01000043">
    <property type="protein sequence ID" value="GAN14558.1"/>
    <property type="molecule type" value="Genomic_DNA"/>
</dbReference>
<sequence length="560" mass="63284">MRTADLRTASDADWAEAHRREKIIRPLASMTRVPGDVAAQAMVQLELGRARFHKLLQLYRASPAAASLLPRPRGREKGEQRLSAAAEHLIARGIAEFYLTLEKPSVQALRRWLRHEGTKIGVKVPSTKAIQARLARLAPQIVTARRQGAKSAADKWEPTRGVLEADYALELVQSDHTLVDVIVVDDLYRKPIGRPWLTLMIDVASRTVPGFHLHMLAPSAVSVGMCMRHAVLPKRDWLAERSMKAPWDSQGLMDRLHLDNAREHRSDALKRGCRAHSIAVEYRPVRRPHFGGHIERLIGTMMGAVHLLPGTTFSNVAERGDYDAEGEACMTLSELEVWLAAQIIGPYHAERHRGIGIPPALAWAEGVERRPELVRLPADDAAFLFDFLPCELRAVTPHGIELFRTHYWDDALSCWYTRPGQTMPVRWDPRDLSRVWLELPHGEHLEVPYRDLRRPAITRWEQREAVRTLRERGQQAVDETLIFQAVETQRLIVAEAAHKTKAARLALQRTKAALRDARRARGGSKRRLEQVTPAVGASAVEERTDGDQKVLPYLVEEMPR</sequence>
<organism evidence="3 4">
    <name type="scientific">Sphingomonas paucimobilis NBRC 13935</name>
    <dbReference type="NCBI Taxonomy" id="1219050"/>
    <lineage>
        <taxon>Bacteria</taxon>
        <taxon>Pseudomonadati</taxon>
        <taxon>Pseudomonadota</taxon>
        <taxon>Alphaproteobacteria</taxon>
        <taxon>Sphingomonadales</taxon>
        <taxon>Sphingomonadaceae</taxon>
        <taxon>Sphingomonas</taxon>
    </lineage>
</organism>
<accession>A0A0C9NIP0</accession>
<protein>
    <submittedName>
        <fullName evidence="3">DNA, contig: SP643</fullName>
    </submittedName>
</protein>
<proteinExistence type="predicted"/>
<keyword evidence="4" id="KW-1185">Reference proteome</keyword>
<gene>
    <name evidence="3" type="ORF">SP6_43_00560</name>
</gene>
<evidence type="ECO:0000256" key="1">
    <source>
        <dbReference type="SAM" id="MobiDB-lite"/>
    </source>
</evidence>
<dbReference type="InterPro" id="IPR015378">
    <property type="entry name" value="Transposase-like_Mu_C"/>
</dbReference>
<reference evidence="3 4" key="1">
    <citation type="submission" date="2014-08" db="EMBL/GenBank/DDBJ databases">
        <title>Whole genome shotgun sequence of Sphingomonas paucimobilis NBRC 13935.</title>
        <authorList>
            <person name="Hosoyama A."/>
            <person name="Hashimoto M."/>
            <person name="Hosoyama Y."/>
            <person name="Noguchi M."/>
            <person name="Uohara A."/>
            <person name="Ohji S."/>
            <person name="Katano-Makiyama Y."/>
            <person name="Ichikawa N."/>
            <person name="Kimura A."/>
            <person name="Yamazoe A."/>
            <person name="Fujita N."/>
        </authorList>
    </citation>
    <scope>NUCLEOTIDE SEQUENCE [LARGE SCALE GENOMIC DNA]</scope>
    <source>
        <strain evidence="3 4">NBRC 13935</strain>
    </source>
</reference>
<evidence type="ECO:0000259" key="2">
    <source>
        <dbReference type="PROSITE" id="PS50994"/>
    </source>
</evidence>
<dbReference type="GeneID" id="78525540"/>
<dbReference type="PROSITE" id="PS50994">
    <property type="entry name" value="INTEGRASE"/>
    <property type="match status" value="1"/>
</dbReference>
<feature type="region of interest" description="Disordered" evidence="1">
    <location>
        <begin position="517"/>
        <end position="543"/>
    </location>
</feature>
<dbReference type="Gene3D" id="3.30.420.10">
    <property type="entry name" value="Ribonuclease H-like superfamily/Ribonuclease H"/>
    <property type="match status" value="1"/>
</dbReference>
<dbReference type="RefSeq" id="WP_053003297.1">
    <property type="nucleotide sequence ID" value="NZ_BBJS01000043.1"/>
</dbReference>
<dbReference type="Pfam" id="PF09299">
    <property type="entry name" value="Mu-transpos_C"/>
    <property type="match status" value="1"/>
</dbReference>
<dbReference type="AlphaFoldDB" id="A0A0C9NIP0"/>